<accession>A0A1R2C7N7</accession>
<protein>
    <recommendedName>
        <fullName evidence="5">AAA+ ATPase domain-containing protein</fullName>
    </recommendedName>
</protein>
<dbReference type="PANTHER" id="PTHR23077">
    <property type="entry name" value="AAA-FAMILY ATPASE"/>
    <property type="match status" value="1"/>
</dbReference>
<dbReference type="SMART" id="SM00382">
    <property type="entry name" value="AAA"/>
    <property type="match status" value="2"/>
</dbReference>
<feature type="domain" description="AAA+ ATPase" evidence="5">
    <location>
        <begin position="113"/>
        <end position="253"/>
    </location>
</feature>
<dbReference type="InterPro" id="IPR041569">
    <property type="entry name" value="AAA_lid_3"/>
</dbReference>
<dbReference type="Pfam" id="PF17862">
    <property type="entry name" value="AAA_lid_3"/>
    <property type="match status" value="2"/>
</dbReference>
<organism evidence="6 7">
    <name type="scientific">Stentor coeruleus</name>
    <dbReference type="NCBI Taxonomy" id="5963"/>
    <lineage>
        <taxon>Eukaryota</taxon>
        <taxon>Sar</taxon>
        <taxon>Alveolata</taxon>
        <taxon>Ciliophora</taxon>
        <taxon>Postciliodesmatophora</taxon>
        <taxon>Heterotrichea</taxon>
        <taxon>Heterotrichida</taxon>
        <taxon>Stentoridae</taxon>
        <taxon>Stentor</taxon>
    </lineage>
</organism>
<dbReference type="InterPro" id="IPR027417">
    <property type="entry name" value="P-loop_NTPase"/>
</dbReference>
<dbReference type="Proteomes" id="UP000187209">
    <property type="component" value="Unassembled WGS sequence"/>
</dbReference>
<dbReference type="EMBL" id="MPUH01000250">
    <property type="protein sequence ID" value="OMJ85034.1"/>
    <property type="molecule type" value="Genomic_DNA"/>
</dbReference>
<dbReference type="SUPFAM" id="SSF52540">
    <property type="entry name" value="P-loop containing nucleoside triphosphate hydrolases"/>
    <property type="match status" value="2"/>
</dbReference>
<sequence>MKQNSKIILLAKKFLESGGLADVDTIVEYIQSSDPKLKRLPLVSLRIPVKKLLEEFPQVEIPQKRAAEPIKPPQSLLDFSSIGGISSIMRDIQQLIIFPLIHPEVYQELKIEPARGVLFCGSPGTGKTYLANAICGELGVPFFKLAATEIVSGMSGESEQKLREVFKKAMDSAPSLLFIDEIDAITPKRSNSQREMEKRIVSQLLSCMDELGGFLQHGKLVIVLAATNRIEAIDPALRRAGRFDREIHFGIPSQDQRKEILKVLVKDLKTKGVLDMNELAKMTPGYVGADLHSLVKEAGNQAISRIMDLKHIEMSEVYIEMNDFTRALEIVQPSSKREGFSTIPDTTWDEIGGLESLREELYYSIVHAIQNPEKYASLGITSAAGVLLCGPPGCGKTLLAKAVARESRANFIAVNGPELLNKYVGESEKAVRQLFQRARDSSPCVIFFDEIDSLCASRGSDNQATERVVNQLLTELNGLQERKQVYIIAATNRPDIIDPAILRPGRLDQVLFVLLPEMQERISILKALVKKTPTKDVDLEDIARKTEGYSGADLSMVIREAAAQVLRSKGDEIVVTQTHFYKALEKIKSSVSEKQNRFYIEMRNQHMTSFK</sequence>
<reference evidence="6 7" key="1">
    <citation type="submission" date="2016-11" db="EMBL/GenBank/DDBJ databases">
        <title>The macronuclear genome of Stentor coeruleus: a giant cell with tiny introns.</title>
        <authorList>
            <person name="Slabodnick M."/>
            <person name="Ruby J.G."/>
            <person name="Reiff S.B."/>
            <person name="Swart E.C."/>
            <person name="Gosai S."/>
            <person name="Prabakaran S."/>
            <person name="Witkowska E."/>
            <person name="Larue G.E."/>
            <person name="Fisher S."/>
            <person name="Freeman R.M."/>
            <person name="Gunawardena J."/>
            <person name="Chu W."/>
            <person name="Stover N.A."/>
            <person name="Gregory B.D."/>
            <person name="Nowacki M."/>
            <person name="Derisi J."/>
            <person name="Roy S.W."/>
            <person name="Marshall W.F."/>
            <person name="Sood P."/>
        </authorList>
    </citation>
    <scope>NUCLEOTIDE SEQUENCE [LARGE SCALE GENOMIC DNA]</scope>
    <source>
        <strain evidence="6">WM001</strain>
    </source>
</reference>
<keyword evidence="3 4" id="KW-0067">ATP-binding</keyword>
<evidence type="ECO:0000313" key="6">
    <source>
        <dbReference type="EMBL" id="OMJ85034.1"/>
    </source>
</evidence>
<dbReference type="AlphaFoldDB" id="A0A1R2C7N7"/>
<dbReference type="FunFam" id="3.40.50.300:FF:000365">
    <property type="entry name" value="Ribosome biogenesis ATPase RIX7"/>
    <property type="match status" value="1"/>
</dbReference>
<dbReference type="Gene3D" id="3.40.50.300">
    <property type="entry name" value="P-loop containing nucleotide triphosphate hydrolases"/>
    <property type="match status" value="2"/>
</dbReference>
<dbReference type="GO" id="GO:0003723">
    <property type="term" value="F:RNA binding"/>
    <property type="evidence" value="ECO:0007669"/>
    <property type="project" value="TreeGrafter"/>
</dbReference>
<dbReference type="GO" id="GO:0016887">
    <property type="term" value="F:ATP hydrolysis activity"/>
    <property type="evidence" value="ECO:0007669"/>
    <property type="project" value="InterPro"/>
</dbReference>
<dbReference type="GO" id="GO:0005524">
    <property type="term" value="F:ATP binding"/>
    <property type="evidence" value="ECO:0007669"/>
    <property type="project" value="UniProtKB-KW"/>
</dbReference>
<dbReference type="InterPro" id="IPR003960">
    <property type="entry name" value="ATPase_AAA_CS"/>
</dbReference>
<dbReference type="Gene3D" id="1.10.8.60">
    <property type="match status" value="2"/>
</dbReference>
<evidence type="ECO:0000256" key="2">
    <source>
        <dbReference type="ARBA" id="ARBA00022741"/>
    </source>
</evidence>
<evidence type="ECO:0000259" key="5">
    <source>
        <dbReference type="SMART" id="SM00382"/>
    </source>
</evidence>
<dbReference type="InterPro" id="IPR003593">
    <property type="entry name" value="AAA+_ATPase"/>
</dbReference>
<comment type="caution">
    <text evidence="6">The sequence shown here is derived from an EMBL/GenBank/DDBJ whole genome shotgun (WGS) entry which is preliminary data.</text>
</comment>
<evidence type="ECO:0000256" key="4">
    <source>
        <dbReference type="RuleBase" id="RU003651"/>
    </source>
</evidence>
<comment type="similarity">
    <text evidence="1 4">Belongs to the AAA ATPase family.</text>
</comment>
<dbReference type="Pfam" id="PF00004">
    <property type="entry name" value="AAA"/>
    <property type="match status" value="2"/>
</dbReference>
<dbReference type="FunFam" id="3.40.50.300:FF:000149">
    <property type="entry name" value="Nuclear valosin-containing protein-like"/>
    <property type="match status" value="1"/>
</dbReference>
<dbReference type="InterPro" id="IPR003959">
    <property type="entry name" value="ATPase_AAA_core"/>
</dbReference>
<keyword evidence="7" id="KW-1185">Reference proteome</keyword>
<dbReference type="GO" id="GO:0042254">
    <property type="term" value="P:ribosome biogenesis"/>
    <property type="evidence" value="ECO:0007669"/>
    <property type="project" value="TreeGrafter"/>
</dbReference>
<keyword evidence="2 4" id="KW-0547">Nucleotide-binding</keyword>
<dbReference type="GO" id="GO:1990275">
    <property type="term" value="F:preribosome binding"/>
    <property type="evidence" value="ECO:0007669"/>
    <property type="project" value="TreeGrafter"/>
</dbReference>
<feature type="domain" description="AAA+ ATPase" evidence="5">
    <location>
        <begin position="382"/>
        <end position="517"/>
    </location>
</feature>
<evidence type="ECO:0000313" key="7">
    <source>
        <dbReference type="Proteomes" id="UP000187209"/>
    </source>
</evidence>
<dbReference type="PANTHER" id="PTHR23077:SF171">
    <property type="entry name" value="NUCLEAR VALOSIN-CONTAINING PROTEIN-LIKE"/>
    <property type="match status" value="1"/>
</dbReference>
<evidence type="ECO:0000256" key="1">
    <source>
        <dbReference type="ARBA" id="ARBA00006914"/>
    </source>
</evidence>
<proteinExistence type="inferred from homology"/>
<dbReference type="OrthoDB" id="27435at2759"/>
<dbReference type="PROSITE" id="PS00674">
    <property type="entry name" value="AAA"/>
    <property type="match status" value="2"/>
</dbReference>
<name>A0A1R2C7N7_9CILI</name>
<dbReference type="InterPro" id="IPR050168">
    <property type="entry name" value="AAA_ATPase_domain"/>
</dbReference>
<dbReference type="GO" id="GO:0005634">
    <property type="term" value="C:nucleus"/>
    <property type="evidence" value="ECO:0007669"/>
    <property type="project" value="TreeGrafter"/>
</dbReference>
<evidence type="ECO:0000256" key="3">
    <source>
        <dbReference type="ARBA" id="ARBA00022840"/>
    </source>
</evidence>
<gene>
    <name evidence="6" type="ORF">SteCoe_13756</name>
</gene>